<name>A0ABP9DL31_9BACT</name>
<keyword evidence="5 11" id="KW-0812">Transmembrane</keyword>
<dbReference type="PANTHER" id="PTHR18945">
    <property type="entry name" value="NEUROTRANSMITTER GATED ION CHANNEL"/>
    <property type="match status" value="1"/>
</dbReference>
<evidence type="ECO:0000256" key="2">
    <source>
        <dbReference type="ARBA" id="ARBA00004236"/>
    </source>
</evidence>
<gene>
    <name evidence="15" type="ORF">GCM10023331_36450</name>
</gene>
<evidence type="ECO:0000256" key="6">
    <source>
        <dbReference type="ARBA" id="ARBA00022729"/>
    </source>
</evidence>
<keyword evidence="7 11" id="KW-1133">Transmembrane helix</keyword>
<feature type="transmembrane region" description="Helical" evidence="11">
    <location>
        <begin position="307"/>
        <end position="326"/>
    </location>
</feature>
<comment type="caution">
    <text evidence="15">The sequence shown here is derived from an EMBL/GenBank/DDBJ whole genome shotgun (WGS) entry which is preliminary data.</text>
</comment>
<dbReference type="CDD" id="cd19050">
    <property type="entry name" value="LGIC_TM_bact"/>
    <property type="match status" value="1"/>
</dbReference>
<dbReference type="InterPro" id="IPR036734">
    <property type="entry name" value="Neur_chan_lig-bd_sf"/>
</dbReference>
<feature type="transmembrane region" description="Helical" evidence="11">
    <location>
        <begin position="208"/>
        <end position="232"/>
    </location>
</feature>
<dbReference type="Proteomes" id="UP001500298">
    <property type="component" value="Unassembled WGS sequence"/>
</dbReference>
<keyword evidence="16" id="KW-1185">Reference proteome</keyword>
<evidence type="ECO:0000259" key="14">
    <source>
        <dbReference type="Pfam" id="PF02932"/>
    </source>
</evidence>
<evidence type="ECO:0000256" key="10">
    <source>
        <dbReference type="ARBA" id="ARBA00023303"/>
    </source>
</evidence>
<feature type="transmembrane region" description="Helical" evidence="11">
    <location>
        <begin position="276"/>
        <end position="295"/>
    </location>
</feature>
<dbReference type="InterPro" id="IPR006201">
    <property type="entry name" value="Neur_channel"/>
</dbReference>
<evidence type="ECO:0000256" key="4">
    <source>
        <dbReference type="ARBA" id="ARBA00022475"/>
    </source>
</evidence>
<dbReference type="Pfam" id="PF02931">
    <property type="entry name" value="Neur_chan_LBD"/>
    <property type="match status" value="1"/>
</dbReference>
<dbReference type="Pfam" id="PF02932">
    <property type="entry name" value="Neur_chan_memb"/>
    <property type="match status" value="1"/>
</dbReference>
<sequence>MKATLNVMLLLLLVSPLLAQQFNTQRPNPEEPTRVEVGLVISDIDDIDDAEQSFVANFYFQARWHDPRLEHKGLGSMRVSLDSIWHPSFQMLNQQKVWATLPRVALVENDGTVILRARVWGNFSQPLHLEDFPLDTQEFMITIVALGNKKDDLFFQVDSLSGVTRTPSVAGWKIVSDTVDTESVHVTEAITTQATLNIRFKAERETGYYIYNVILPLMIIVMMSWIAFWLPVSELGTRVGIAITSMLTVMAYRFMIHNDLPTISYLTRMDVLVMESTVIVFFTLVEDLIANLVGRRKGEEKGKKVDSVAKWLFPVLLGLSLARWFLS</sequence>
<reference evidence="16" key="1">
    <citation type="journal article" date="2019" name="Int. J. Syst. Evol. Microbiol.">
        <title>The Global Catalogue of Microorganisms (GCM) 10K type strain sequencing project: providing services to taxonomists for standard genome sequencing and annotation.</title>
        <authorList>
            <consortium name="The Broad Institute Genomics Platform"/>
            <consortium name="The Broad Institute Genome Sequencing Center for Infectious Disease"/>
            <person name="Wu L."/>
            <person name="Ma J."/>
        </authorList>
    </citation>
    <scope>NUCLEOTIDE SEQUENCE [LARGE SCALE GENOMIC DNA]</scope>
    <source>
        <strain evidence="16">JCM 18326</strain>
    </source>
</reference>
<dbReference type="InterPro" id="IPR038050">
    <property type="entry name" value="Neuro_actylchol_rec"/>
</dbReference>
<evidence type="ECO:0000256" key="9">
    <source>
        <dbReference type="ARBA" id="ARBA00023136"/>
    </source>
</evidence>
<evidence type="ECO:0000259" key="13">
    <source>
        <dbReference type="Pfam" id="PF02931"/>
    </source>
</evidence>
<keyword evidence="10" id="KW-0407">Ion channel</keyword>
<feature type="transmembrane region" description="Helical" evidence="11">
    <location>
        <begin position="239"/>
        <end position="256"/>
    </location>
</feature>
<evidence type="ECO:0000256" key="7">
    <source>
        <dbReference type="ARBA" id="ARBA00022989"/>
    </source>
</evidence>
<keyword evidence="8" id="KW-0406">Ion transport</keyword>
<dbReference type="EMBL" id="BAABJX010000059">
    <property type="protein sequence ID" value="GAA4848479.1"/>
    <property type="molecule type" value="Genomic_DNA"/>
</dbReference>
<evidence type="ECO:0000256" key="11">
    <source>
        <dbReference type="SAM" id="Phobius"/>
    </source>
</evidence>
<dbReference type="PRINTS" id="PR00253">
    <property type="entry name" value="GABAARECEPTR"/>
</dbReference>
<dbReference type="SUPFAM" id="SSF63712">
    <property type="entry name" value="Nicotinic receptor ligand binding domain-like"/>
    <property type="match status" value="1"/>
</dbReference>
<dbReference type="Gene3D" id="1.20.58.390">
    <property type="entry name" value="Neurotransmitter-gated ion-channel transmembrane domain"/>
    <property type="match status" value="1"/>
</dbReference>
<feature type="signal peptide" evidence="12">
    <location>
        <begin position="1"/>
        <end position="19"/>
    </location>
</feature>
<organism evidence="15 16">
    <name type="scientific">Algivirga pacifica</name>
    <dbReference type="NCBI Taxonomy" id="1162670"/>
    <lineage>
        <taxon>Bacteria</taxon>
        <taxon>Pseudomonadati</taxon>
        <taxon>Bacteroidota</taxon>
        <taxon>Cytophagia</taxon>
        <taxon>Cytophagales</taxon>
        <taxon>Flammeovirgaceae</taxon>
        <taxon>Algivirga</taxon>
    </lineage>
</organism>
<proteinExistence type="predicted"/>
<feature type="domain" description="Neurotransmitter-gated ion-channel transmembrane" evidence="14">
    <location>
        <begin position="213"/>
        <end position="301"/>
    </location>
</feature>
<accession>A0ABP9DL31</accession>
<feature type="chain" id="PRO_5046967326" description="Neurotransmitter-gated ion-channel ligand-binding domain-containing protein" evidence="12">
    <location>
        <begin position="20"/>
        <end position="327"/>
    </location>
</feature>
<evidence type="ECO:0000256" key="3">
    <source>
        <dbReference type="ARBA" id="ARBA00022448"/>
    </source>
</evidence>
<keyword evidence="6 12" id="KW-0732">Signal</keyword>
<dbReference type="InterPro" id="IPR006028">
    <property type="entry name" value="GABAA/Glycine_rcpt"/>
</dbReference>
<evidence type="ECO:0000256" key="1">
    <source>
        <dbReference type="ARBA" id="ARBA00004141"/>
    </source>
</evidence>
<dbReference type="SUPFAM" id="SSF90112">
    <property type="entry name" value="Neurotransmitter-gated ion-channel transmembrane pore"/>
    <property type="match status" value="1"/>
</dbReference>
<evidence type="ECO:0000256" key="12">
    <source>
        <dbReference type="SAM" id="SignalP"/>
    </source>
</evidence>
<feature type="domain" description="Neurotransmitter-gated ion-channel ligand-binding" evidence="13">
    <location>
        <begin position="18"/>
        <end position="162"/>
    </location>
</feature>
<evidence type="ECO:0000256" key="8">
    <source>
        <dbReference type="ARBA" id="ARBA00023065"/>
    </source>
</evidence>
<dbReference type="Gene3D" id="2.70.170.10">
    <property type="entry name" value="Neurotransmitter-gated ion-channel ligand-binding domain"/>
    <property type="match status" value="1"/>
</dbReference>
<evidence type="ECO:0000313" key="16">
    <source>
        <dbReference type="Proteomes" id="UP001500298"/>
    </source>
</evidence>
<keyword evidence="3" id="KW-0813">Transport</keyword>
<comment type="subcellular location">
    <subcellularLocation>
        <location evidence="2">Cell membrane</location>
    </subcellularLocation>
    <subcellularLocation>
        <location evidence="1">Membrane</location>
        <topology evidence="1">Multi-pass membrane protein</topology>
    </subcellularLocation>
</comment>
<dbReference type="InterPro" id="IPR006029">
    <property type="entry name" value="Neurotrans-gated_channel_TM"/>
</dbReference>
<dbReference type="InterPro" id="IPR036719">
    <property type="entry name" value="Neuro-gated_channel_TM_sf"/>
</dbReference>
<dbReference type="InterPro" id="IPR006202">
    <property type="entry name" value="Neur_chan_lig-bd"/>
</dbReference>
<evidence type="ECO:0000256" key="5">
    <source>
        <dbReference type="ARBA" id="ARBA00022692"/>
    </source>
</evidence>
<protein>
    <recommendedName>
        <fullName evidence="17">Neurotransmitter-gated ion-channel ligand-binding domain-containing protein</fullName>
    </recommendedName>
</protein>
<keyword evidence="9 11" id="KW-0472">Membrane</keyword>
<keyword evidence="4" id="KW-1003">Cell membrane</keyword>
<dbReference type="RefSeq" id="WP_345374445.1">
    <property type="nucleotide sequence ID" value="NZ_BAABJX010000059.1"/>
</dbReference>
<evidence type="ECO:0000313" key="15">
    <source>
        <dbReference type="EMBL" id="GAA4848479.1"/>
    </source>
</evidence>
<evidence type="ECO:0008006" key="17">
    <source>
        <dbReference type="Google" id="ProtNLM"/>
    </source>
</evidence>